<dbReference type="EMBL" id="FQWY01000028">
    <property type="protein sequence ID" value="SHH07115.1"/>
    <property type="molecule type" value="Genomic_DNA"/>
</dbReference>
<evidence type="ECO:0000259" key="6">
    <source>
        <dbReference type="SMART" id="SM01005"/>
    </source>
</evidence>
<dbReference type="GO" id="GO:0008784">
    <property type="term" value="F:alanine racemase activity"/>
    <property type="evidence" value="ECO:0007669"/>
    <property type="project" value="InterPro"/>
</dbReference>
<dbReference type="AlphaFoldDB" id="A0A1M5PYY2"/>
<dbReference type="RefSeq" id="WP_073092590.1">
    <property type="nucleotide sequence ID" value="NZ_FQWY01000028.1"/>
</dbReference>
<accession>A0A1M5PYY2</accession>
<feature type="modified residue" description="N6-(pyridoxal phosphate)lysine" evidence="4">
    <location>
        <position position="38"/>
    </location>
</feature>
<dbReference type="FunFam" id="3.20.20.10:FF:000002">
    <property type="entry name" value="Alanine racemase"/>
    <property type="match status" value="1"/>
</dbReference>
<dbReference type="CDD" id="cd00430">
    <property type="entry name" value="PLPDE_III_AR"/>
    <property type="match status" value="1"/>
</dbReference>
<dbReference type="InterPro" id="IPR020622">
    <property type="entry name" value="Ala_racemase_pyridoxalP-BS"/>
</dbReference>
<dbReference type="Gene3D" id="2.40.37.10">
    <property type="entry name" value="Lyase, Ornithine Decarboxylase, Chain A, domain 1"/>
    <property type="match status" value="1"/>
</dbReference>
<evidence type="ECO:0000313" key="8">
    <source>
        <dbReference type="Proteomes" id="UP000242329"/>
    </source>
</evidence>
<keyword evidence="8" id="KW-1185">Reference proteome</keyword>
<feature type="domain" description="Alanine racemase C-terminal" evidence="6">
    <location>
        <begin position="244"/>
        <end position="375"/>
    </location>
</feature>
<dbReference type="GO" id="GO:0005829">
    <property type="term" value="C:cytosol"/>
    <property type="evidence" value="ECO:0007669"/>
    <property type="project" value="TreeGrafter"/>
</dbReference>
<dbReference type="InterPro" id="IPR000821">
    <property type="entry name" value="Ala_racemase"/>
</dbReference>
<feature type="binding site" evidence="5">
    <location>
        <position position="338"/>
    </location>
    <ligand>
        <name>substrate</name>
    </ligand>
</feature>
<evidence type="ECO:0000256" key="5">
    <source>
        <dbReference type="PIRSR" id="PIRSR600821-52"/>
    </source>
</evidence>
<dbReference type="InterPro" id="IPR009006">
    <property type="entry name" value="Ala_racemase/Decarboxylase_C"/>
</dbReference>
<comment type="cofactor">
    <cofactor evidence="1 4">
        <name>pyridoxal 5'-phosphate</name>
        <dbReference type="ChEBI" id="CHEBI:597326"/>
    </cofactor>
</comment>
<dbReference type="GO" id="GO:0030632">
    <property type="term" value="P:D-alanine biosynthetic process"/>
    <property type="evidence" value="ECO:0007669"/>
    <property type="project" value="TreeGrafter"/>
</dbReference>
<dbReference type="InterPro" id="IPR011079">
    <property type="entry name" value="Ala_racemase_C"/>
</dbReference>
<sequence length="396" mass="44719">MASNYNKWIEIDLDIVRSNLQIVRSKLAEEVRLIAVVKADAYGHGAPAVAQVLYQEGVDFFAVSYLDEALRLRQAGLKASIMLFCPLICREDMMEAIENNLVISITSPEEASLLREAAARLNKMVRVHLKVETGLGRFGLTAEEALEVCRSLSENSCIYLEGIYTHMAHAVNRKYTEKQFSRFQQVIRRLEKEGFSLPVKHCANSAVFLLYPHMHLNAVRIGTLLSGQHPLLGDFNSHLSLKDPYKFKARVISVRTKEKGSYLGYFRTYRLKKESKVAVIPVGFVDGLALEIANPPLNWIDFLKMQIKRFLAYLDVPGFNLQVKINGSLYPVRGKVFMQMALVELPLEADVKAGDEVEIPVRKTLARPDVPRLYIREGEAGKLDFANKVTYLVEEG</sequence>
<gene>
    <name evidence="7" type="ORF">SAMN02745221_01614</name>
</gene>
<dbReference type="Proteomes" id="UP000242329">
    <property type="component" value="Unassembled WGS sequence"/>
</dbReference>
<organism evidence="7 8">
    <name type="scientific">Thermosyntropha lipolytica DSM 11003</name>
    <dbReference type="NCBI Taxonomy" id="1123382"/>
    <lineage>
        <taxon>Bacteria</taxon>
        <taxon>Bacillati</taxon>
        <taxon>Bacillota</taxon>
        <taxon>Clostridia</taxon>
        <taxon>Eubacteriales</taxon>
        <taxon>Syntrophomonadaceae</taxon>
        <taxon>Thermosyntropha</taxon>
    </lineage>
</organism>
<dbReference type="Gene3D" id="3.20.20.10">
    <property type="entry name" value="Alanine racemase"/>
    <property type="match status" value="1"/>
</dbReference>
<dbReference type="GO" id="GO:0030170">
    <property type="term" value="F:pyridoxal phosphate binding"/>
    <property type="evidence" value="ECO:0007669"/>
    <property type="project" value="TreeGrafter"/>
</dbReference>
<dbReference type="SUPFAM" id="SSF50621">
    <property type="entry name" value="Alanine racemase C-terminal domain-like"/>
    <property type="match status" value="1"/>
</dbReference>
<evidence type="ECO:0000256" key="4">
    <source>
        <dbReference type="PIRSR" id="PIRSR600821-50"/>
    </source>
</evidence>
<dbReference type="PRINTS" id="PR00992">
    <property type="entry name" value="ALARACEMASE"/>
</dbReference>
<dbReference type="Pfam" id="PF01168">
    <property type="entry name" value="Ala_racemase_N"/>
    <property type="match status" value="1"/>
</dbReference>
<dbReference type="NCBIfam" id="TIGR00492">
    <property type="entry name" value="alr"/>
    <property type="match status" value="1"/>
</dbReference>
<dbReference type="PROSITE" id="PS00395">
    <property type="entry name" value="ALANINE_RACEMASE"/>
    <property type="match status" value="1"/>
</dbReference>
<reference evidence="8" key="1">
    <citation type="submission" date="2016-11" db="EMBL/GenBank/DDBJ databases">
        <authorList>
            <person name="Varghese N."/>
            <person name="Submissions S."/>
        </authorList>
    </citation>
    <scope>NUCLEOTIDE SEQUENCE [LARGE SCALE GENOMIC DNA]</scope>
    <source>
        <strain evidence="8">DSM 11003</strain>
    </source>
</reference>
<dbReference type="InterPro" id="IPR001608">
    <property type="entry name" value="Ala_racemase_N"/>
</dbReference>
<feature type="binding site" evidence="5">
    <location>
        <position position="137"/>
    </location>
    <ligand>
        <name>substrate</name>
    </ligand>
</feature>
<evidence type="ECO:0000256" key="1">
    <source>
        <dbReference type="ARBA" id="ARBA00001933"/>
    </source>
</evidence>
<dbReference type="SMART" id="SM01005">
    <property type="entry name" value="Ala_racemase_C"/>
    <property type="match status" value="1"/>
</dbReference>
<evidence type="ECO:0000313" key="7">
    <source>
        <dbReference type="EMBL" id="SHH07115.1"/>
    </source>
</evidence>
<dbReference type="STRING" id="1123382.SAMN02745221_01614"/>
<dbReference type="InterPro" id="IPR029066">
    <property type="entry name" value="PLP-binding_barrel"/>
</dbReference>
<dbReference type="PANTHER" id="PTHR30511">
    <property type="entry name" value="ALANINE RACEMASE"/>
    <property type="match status" value="1"/>
</dbReference>
<protein>
    <submittedName>
        <fullName evidence="7">Alanine racemase</fullName>
    </submittedName>
</protein>
<dbReference type="Pfam" id="PF00842">
    <property type="entry name" value="Ala_racemase_C"/>
    <property type="match status" value="1"/>
</dbReference>
<keyword evidence="2 4" id="KW-0663">Pyridoxal phosphate</keyword>
<dbReference type="OrthoDB" id="9813814at2"/>
<name>A0A1M5PYY2_9FIRM</name>
<dbReference type="PANTHER" id="PTHR30511:SF0">
    <property type="entry name" value="ALANINE RACEMASE, CATABOLIC-RELATED"/>
    <property type="match status" value="1"/>
</dbReference>
<proteinExistence type="predicted"/>
<dbReference type="SUPFAM" id="SSF51419">
    <property type="entry name" value="PLP-binding barrel"/>
    <property type="match status" value="1"/>
</dbReference>
<keyword evidence="3" id="KW-0413">Isomerase</keyword>
<evidence type="ECO:0000256" key="2">
    <source>
        <dbReference type="ARBA" id="ARBA00022898"/>
    </source>
</evidence>
<evidence type="ECO:0000256" key="3">
    <source>
        <dbReference type="ARBA" id="ARBA00023235"/>
    </source>
</evidence>